<dbReference type="InterPro" id="IPR041469">
    <property type="entry name" value="Subtilisin-like_FN3"/>
</dbReference>
<reference evidence="13" key="1">
    <citation type="journal article" date="2019" name="BMC Genomics">
        <title>A new reference genome for Sorghum bicolor reveals high levels of sequence similarity between sweet and grain genotypes: implications for the genetics of sugar metabolism.</title>
        <authorList>
            <person name="Cooper E.A."/>
            <person name="Brenton Z.W."/>
            <person name="Flinn B.S."/>
            <person name="Jenkins J."/>
            <person name="Shu S."/>
            <person name="Flowers D."/>
            <person name="Luo F."/>
            <person name="Wang Y."/>
            <person name="Xia P."/>
            <person name="Barry K."/>
            <person name="Daum C."/>
            <person name="Lipzen A."/>
            <person name="Yoshinaga Y."/>
            <person name="Schmutz J."/>
            <person name="Saski C."/>
            <person name="Vermerris W."/>
            <person name="Kresovich S."/>
        </authorList>
    </citation>
    <scope>NUCLEOTIDE SEQUENCE</scope>
</reference>
<dbReference type="PANTHER" id="PTHR10795">
    <property type="entry name" value="PROPROTEIN CONVERTASE SUBTILISIN/KEXIN"/>
    <property type="match status" value="1"/>
</dbReference>
<evidence type="ECO:0000256" key="2">
    <source>
        <dbReference type="ARBA" id="ARBA00022670"/>
    </source>
</evidence>
<evidence type="ECO:0000259" key="10">
    <source>
        <dbReference type="Pfam" id="PF00082"/>
    </source>
</evidence>
<dbReference type="InterPro" id="IPR010259">
    <property type="entry name" value="S8pro/Inhibitor_I9"/>
</dbReference>
<dbReference type="PROSITE" id="PS51892">
    <property type="entry name" value="SUBTILASE"/>
    <property type="match status" value="1"/>
</dbReference>
<feature type="active site" description="Charge relay system" evidence="6 7">
    <location>
        <position position="230"/>
    </location>
</feature>
<feature type="signal peptide" evidence="9">
    <location>
        <begin position="1"/>
        <end position="34"/>
    </location>
</feature>
<dbReference type="SUPFAM" id="SSF52743">
    <property type="entry name" value="Subtilisin-like"/>
    <property type="match status" value="1"/>
</dbReference>
<evidence type="ECO:0000256" key="3">
    <source>
        <dbReference type="ARBA" id="ARBA00022729"/>
    </source>
</evidence>
<organism evidence="13 14">
    <name type="scientific">Sorghum bicolor</name>
    <name type="common">Sorghum</name>
    <name type="synonym">Sorghum vulgare</name>
    <dbReference type="NCBI Taxonomy" id="4558"/>
    <lineage>
        <taxon>Eukaryota</taxon>
        <taxon>Viridiplantae</taxon>
        <taxon>Streptophyta</taxon>
        <taxon>Embryophyta</taxon>
        <taxon>Tracheophyta</taxon>
        <taxon>Spermatophyta</taxon>
        <taxon>Magnoliopsida</taxon>
        <taxon>Liliopsida</taxon>
        <taxon>Poales</taxon>
        <taxon>Poaceae</taxon>
        <taxon>PACMAD clade</taxon>
        <taxon>Panicoideae</taxon>
        <taxon>Andropogonodae</taxon>
        <taxon>Andropogoneae</taxon>
        <taxon>Sorghinae</taxon>
        <taxon>Sorghum</taxon>
    </lineage>
</organism>
<sequence length="749" mass="79227">MTKMGSRSQAVSVSPSVLLLQFLVLLLALLSADASSSQTTIYVVYMGERKDDDPSVVMASHHAALTSILGSKDEARKSIVYSYKHGFSGFAAKLTEPQAEELKKHHGVVSVKPNTYHQVHTTRSWDFLGISYGQQPSSLSSSSRLLRKAKYGEDVIVGVIDTGIWPESRSFDDTGYGPVPKRWKGVCETGQAFNASNCNRKVIGARWYAGDATEEDLKGEYRSARDANGHGTHTASTVAGSPVRDASHAGSGLAAGLVRGGAPRARLAIYKSCHAVGLDARCGDASVLAALDDAIGDGVDVLSLSLGGVNEKPETLHAVAAGITVVFAAGNEGPVQQTVKNALPWVITVAAATVDRSFPTVITLGDGQKMVGQSLYYHNRSAASKSNNGFTSLHFAATGCDRKNLGSGNITGKIIVCFAPAIPSTYSPGAEFVKATQAAIAGGAKGIIFEQYSTDILDYQLYCQGHMPCVVVDKETIFRIIQSNNSVVAKISPAATVVGAQVASPRVATFSSRGPSAQFPGILKPDIAAPGVSILAAKGDSYELMSGTSMACPHVSAIVALLKSVHLDWSPAMIKSAIVTTASVTDRFGLPIQANSVQRKPADPFDFGSGHIQPDRAMDPGLVYDIKPDDYNNDDLDIEQLNLPSIAVPDLKESVTLTRTVTNVGPAKATYRAVVEAPAGVKMSVEPPVIAFQKGGPRNTTFKVTFMAKQRVQGGYAFGSLTWLDDGKHSVRIPIAVRTVVRDFVADAS</sequence>
<dbReference type="InterPro" id="IPR023828">
    <property type="entry name" value="Peptidase_S8_Ser-AS"/>
</dbReference>
<protein>
    <recommendedName>
        <fullName evidence="15">Subtilisin-like protease</fullName>
    </recommendedName>
</protein>
<feature type="domain" description="Subtilisin-like protease fibronectin type-III" evidence="12">
    <location>
        <begin position="640"/>
        <end position="737"/>
    </location>
</feature>
<keyword evidence="4 7" id="KW-0378">Hydrolase</keyword>
<dbReference type="InterPro" id="IPR045051">
    <property type="entry name" value="SBT"/>
</dbReference>
<feature type="domain" description="Inhibitor I9" evidence="11">
    <location>
        <begin position="42"/>
        <end position="120"/>
    </location>
</feature>
<keyword evidence="5 7" id="KW-0720">Serine protease</keyword>
<dbReference type="SUPFAM" id="SSF54897">
    <property type="entry name" value="Protease propeptides/inhibitors"/>
    <property type="match status" value="1"/>
</dbReference>
<dbReference type="InterPro" id="IPR034197">
    <property type="entry name" value="Peptidases_S8_3"/>
</dbReference>
<evidence type="ECO:0000256" key="5">
    <source>
        <dbReference type="ARBA" id="ARBA00022825"/>
    </source>
</evidence>
<evidence type="ECO:0008006" key="15">
    <source>
        <dbReference type="Google" id="ProtNLM"/>
    </source>
</evidence>
<dbReference type="PROSITE" id="PS00138">
    <property type="entry name" value="SUBTILASE_SER"/>
    <property type="match status" value="1"/>
</dbReference>
<dbReference type="Gene3D" id="3.50.30.30">
    <property type="match status" value="1"/>
</dbReference>
<dbReference type="CDD" id="cd04852">
    <property type="entry name" value="Peptidases_S8_3"/>
    <property type="match status" value="1"/>
</dbReference>
<dbReference type="InterPro" id="IPR000209">
    <property type="entry name" value="Peptidase_S8/S53_dom"/>
</dbReference>
<dbReference type="Pfam" id="PF00082">
    <property type="entry name" value="Peptidase_S8"/>
    <property type="match status" value="1"/>
</dbReference>
<dbReference type="OrthoDB" id="206201at2759"/>
<accession>A0A921R0G4</accession>
<dbReference type="Pfam" id="PF17766">
    <property type="entry name" value="fn3_6"/>
    <property type="match status" value="1"/>
</dbReference>
<gene>
    <name evidence="13" type="ORF">BDA96_05G179500</name>
</gene>
<dbReference type="AlphaFoldDB" id="A0A921R0G4"/>
<evidence type="ECO:0000259" key="12">
    <source>
        <dbReference type="Pfam" id="PF17766"/>
    </source>
</evidence>
<feature type="active site" description="Charge relay system" evidence="6 7">
    <location>
        <position position="549"/>
    </location>
</feature>
<evidence type="ECO:0000256" key="9">
    <source>
        <dbReference type="SAM" id="SignalP"/>
    </source>
</evidence>
<dbReference type="PRINTS" id="PR00723">
    <property type="entry name" value="SUBTILISIN"/>
</dbReference>
<dbReference type="InterPro" id="IPR036852">
    <property type="entry name" value="Peptidase_S8/S53_dom_sf"/>
</dbReference>
<proteinExistence type="inferred from homology"/>
<dbReference type="EMBL" id="CM027684">
    <property type="protein sequence ID" value="KAG0530362.1"/>
    <property type="molecule type" value="Genomic_DNA"/>
</dbReference>
<evidence type="ECO:0000313" key="14">
    <source>
        <dbReference type="Proteomes" id="UP000807115"/>
    </source>
</evidence>
<keyword evidence="2 7" id="KW-0645">Protease</keyword>
<evidence type="ECO:0000256" key="8">
    <source>
        <dbReference type="SAM" id="MobiDB-lite"/>
    </source>
</evidence>
<evidence type="ECO:0000256" key="7">
    <source>
        <dbReference type="PROSITE-ProRule" id="PRU01240"/>
    </source>
</evidence>
<feature type="domain" description="Peptidase S8/S53" evidence="10">
    <location>
        <begin position="152"/>
        <end position="589"/>
    </location>
</feature>
<dbReference type="Gene3D" id="3.40.50.200">
    <property type="entry name" value="Peptidase S8/S53 domain"/>
    <property type="match status" value="1"/>
</dbReference>
<evidence type="ECO:0000256" key="1">
    <source>
        <dbReference type="ARBA" id="ARBA00011073"/>
    </source>
</evidence>
<dbReference type="GO" id="GO:0006508">
    <property type="term" value="P:proteolysis"/>
    <property type="evidence" value="ECO:0007669"/>
    <property type="project" value="UniProtKB-KW"/>
</dbReference>
<dbReference type="Pfam" id="PF05922">
    <property type="entry name" value="Inhibitor_I9"/>
    <property type="match status" value="1"/>
</dbReference>
<feature type="region of interest" description="Disordered" evidence="8">
    <location>
        <begin position="224"/>
        <end position="243"/>
    </location>
</feature>
<dbReference type="OMA" id="HEDPSMV"/>
<reference evidence="13" key="2">
    <citation type="submission" date="2020-10" db="EMBL/GenBank/DDBJ databases">
        <authorList>
            <person name="Cooper E.A."/>
            <person name="Brenton Z.W."/>
            <person name="Flinn B.S."/>
            <person name="Jenkins J."/>
            <person name="Shu S."/>
            <person name="Flowers D."/>
            <person name="Luo F."/>
            <person name="Wang Y."/>
            <person name="Xia P."/>
            <person name="Barry K."/>
            <person name="Daum C."/>
            <person name="Lipzen A."/>
            <person name="Yoshinaga Y."/>
            <person name="Schmutz J."/>
            <person name="Saski C."/>
            <person name="Vermerris W."/>
            <person name="Kresovich S."/>
        </authorList>
    </citation>
    <scope>NUCLEOTIDE SEQUENCE</scope>
</reference>
<dbReference type="Gramene" id="EES10000">
    <property type="protein sequence ID" value="EES10000"/>
    <property type="gene ID" value="SORBI_3005G165400"/>
</dbReference>
<evidence type="ECO:0000256" key="4">
    <source>
        <dbReference type="ARBA" id="ARBA00022801"/>
    </source>
</evidence>
<comment type="caution">
    <text evidence="13">The sequence shown here is derived from an EMBL/GenBank/DDBJ whole genome shotgun (WGS) entry which is preliminary data.</text>
</comment>
<keyword evidence="3 9" id="KW-0732">Signal</keyword>
<dbReference type="InterPro" id="IPR037045">
    <property type="entry name" value="S8pro/Inhibitor_I9_sf"/>
</dbReference>
<name>A0A921R0G4_SORBI</name>
<dbReference type="GO" id="GO:0004252">
    <property type="term" value="F:serine-type endopeptidase activity"/>
    <property type="evidence" value="ECO:0007669"/>
    <property type="project" value="UniProtKB-UniRule"/>
</dbReference>
<dbReference type="KEGG" id="sbi:8062660"/>
<dbReference type="Gene3D" id="2.60.40.2310">
    <property type="match status" value="1"/>
</dbReference>
<evidence type="ECO:0000256" key="6">
    <source>
        <dbReference type="PIRSR" id="PIRSR615500-1"/>
    </source>
</evidence>
<evidence type="ECO:0000259" key="11">
    <source>
        <dbReference type="Pfam" id="PF05922"/>
    </source>
</evidence>
<dbReference type="Gene3D" id="3.30.70.80">
    <property type="entry name" value="Peptidase S8 propeptide/proteinase inhibitor I9"/>
    <property type="match status" value="1"/>
</dbReference>
<dbReference type="FunFam" id="3.40.50.200:FF:000006">
    <property type="entry name" value="Subtilisin-like protease SBT1.5"/>
    <property type="match status" value="1"/>
</dbReference>
<feature type="chain" id="PRO_5036996193" description="Subtilisin-like protease" evidence="9">
    <location>
        <begin position="35"/>
        <end position="749"/>
    </location>
</feature>
<dbReference type="InterPro" id="IPR015500">
    <property type="entry name" value="Peptidase_S8_subtilisin-rel"/>
</dbReference>
<dbReference type="FunFam" id="3.30.70.80:FF:000002">
    <property type="entry name" value="Subtilisin-like protease SBT5.3"/>
    <property type="match status" value="1"/>
</dbReference>
<comment type="similarity">
    <text evidence="1 7">Belongs to the peptidase S8 family.</text>
</comment>
<feature type="active site" description="Charge relay system" evidence="6 7">
    <location>
        <position position="161"/>
    </location>
</feature>
<dbReference type="CDD" id="cd02120">
    <property type="entry name" value="PA_subtilisin_like"/>
    <property type="match status" value="1"/>
</dbReference>
<evidence type="ECO:0000313" key="13">
    <source>
        <dbReference type="EMBL" id="KAG0530362.1"/>
    </source>
</evidence>
<dbReference type="Proteomes" id="UP000807115">
    <property type="component" value="Chromosome 5"/>
</dbReference>